<evidence type="ECO:0000256" key="5">
    <source>
        <dbReference type="ARBA" id="ARBA00022989"/>
    </source>
</evidence>
<dbReference type="InterPro" id="IPR003593">
    <property type="entry name" value="AAA+_ATPase"/>
</dbReference>
<evidence type="ECO:0000256" key="7">
    <source>
        <dbReference type="SAM" id="Phobius"/>
    </source>
</evidence>
<name>S0KHT7_9ENTE</name>
<dbReference type="OrthoDB" id="2968466at2"/>
<dbReference type="InterPro" id="IPR011527">
    <property type="entry name" value="ABC1_TM_dom"/>
</dbReference>
<dbReference type="InterPro" id="IPR036640">
    <property type="entry name" value="ABC1_TM_sf"/>
</dbReference>
<dbReference type="GO" id="GO:0015421">
    <property type="term" value="F:ABC-type oligopeptide transporter activity"/>
    <property type="evidence" value="ECO:0007669"/>
    <property type="project" value="TreeGrafter"/>
</dbReference>
<evidence type="ECO:0000259" key="8">
    <source>
        <dbReference type="PROSITE" id="PS50929"/>
    </source>
</evidence>
<comment type="caution">
    <text evidence="9">The sequence shown here is derived from an EMBL/GenBank/DDBJ whole genome shotgun (WGS) entry which is preliminary data.</text>
</comment>
<dbReference type="eggNOG" id="COG1132">
    <property type="taxonomic scope" value="Bacteria"/>
</dbReference>
<dbReference type="EMBL" id="ASWJ01000004">
    <property type="protein sequence ID" value="EOW84517.1"/>
    <property type="molecule type" value="Genomic_DNA"/>
</dbReference>
<dbReference type="SMART" id="SM00382">
    <property type="entry name" value="AAA"/>
    <property type="match status" value="1"/>
</dbReference>
<dbReference type="GO" id="GO:0005524">
    <property type="term" value="F:ATP binding"/>
    <property type="evidence" value="ECO:0007669"/>
    <property type="project" value="UniProtKB-KW"/>
</dbReference>
<dbReference type="RefSeq" id="WP_016182579.1">
    <property type="nucleotide sequence ID" value="NZ_JXKI01000032.1"/>
</dbReference>
<keyword evidence="4" id="KW-0067">ATP-binding</keyword>
<dbReference type="Gene3D" id="3.40.50.300">
    <property type="entry name" value="P-loop containing nucleotide triphosphate hydrolases"/>
    <property type="match status" value="1"/>
</dbReference>
<protein>
    <recommendedName>
        <fullName evidence="8">ABC transmembrane type-1 domain-containing protein</fullName>
    </recommendedName>
</protein>
<proteinExistence type="predicted"/>
<dbReference type="PANTHER" id="PTHR43394:SF1">
    <property type="entry name" value="ATP-BINDING CASSETTE SUB-FAMILY B MEMBER 10, MITOCHONDRIAL"/>
    <property type="match status" value="1"/>
</dbReference>
<evidence type="ECO:0000313" key="10">
    <source>
        <dbReference type="Proteomes" id="UP000014113"/>
    </source>
</evidence>
<keyword evidence="5 7" id="KW-1133">Transmembrane helix</keyword>
<comment type="subcellular location">
    <subcellularLocation>
        <location evidence="1">Cell membrane</location>
        <topology evidence="1">Multi-pass membrane protein</topology>
    </subcellularLocation>
</comment>
<feature type="transmembrane region" description="Helical" evidence="7">
    <location>
        <begin position="124"/>
        <end position="146"/>
    </location>
</feature>
<evidence type="ECO:0000256" key="3">
    <source>
        <dbReference type="ARBA" id="ARBA00022741"/>
    </source>
</evidence>
<dbReference type="PROSITE" id="PS50929">
    <property type="entry name" value="ABC_TM1F"/>
    <property type="match status" value="1"/>
</dbReference>
<evidence type="ECO:0000256" key="1">
    <source>
        <dbReference type="ARBA" id="ARBA00004651"/>
    </source>
</evidence>
<evidence type="ECO:0000256" key="2">
    <source>
        <dbReference type="ARBA" id="ARBA00022692"/>
    </source>
</evidence>
<dbReference type="PATRIC" id="fig|1121865.3.peg.408"/>
<dbReference type="GO" id="GO:0016887">
    <property type="term" value="F:ATP hydrolysis activity"/>
    <property type="evidence" value="ECO:0007669"/>
    <property type="project" value="InterPro"/>
</dbReference>
<keyword evidence="10" id="KW-1185">Reference proteome</keyword>
<feature type="transmembrane region" description="Helical" evidence="7">
    <location>
        <begin position="152"/>
        <end position="171"/>
    </location>
</feature>
<evidence type="ECO:0000256" key="6">
    <source>
        <dbReference type="ARBA" id="ARBA00023136"/>
    </source>
</evidence>
<keyword evidence="3" id="KW-0547">Nucleotide-binding</keyword>
<dbReference type="SUPFAM" id="SSF90123">
    <property type="entry name" value="ABC transporter transmembrane region"/>
    <property type="match status" value="1"/>
</dbReference>
<sequence length="535" mass="62065">MKWINQNIKNKKILVFQIILSLSVVAMELSLPYIEGMMINQLIAKNVVLLYKLLFILVIAFILRMLVSYFSAKINYSYIPQKSIATQNRFVKDFYLKDTFAISKNSPAYLHDRISNDIESFIKYYYSIIPLIIGEGTVMIYVLIFVYNLNKIFFSIFLLLMFIYIIIHLFSQSKLISLGYRLMEMGNHLYGRRTSLYQRLIEIKAKETMQFEYERLQSLSRKLNLLIDKNFICKYFVSSSKLFFSFIIQVVFFVMGGSMIFSGQLTIGYFITVMQYFWRLLTSLDNMMEFGDEYRKMLVAKNRLLELCDLPAANVGEIVVKEISSIAFNDVNIMINGKALYIQPLTFSLTKNNIYQLIGKNGAGKTSLLLTLVGVYKQNYTGEILLNGQQLSSINDLALRNDCISYMLQNEYMQDILVEEYLTTFLTIAEVEKLLDSPTFKPIFTGEKFNLRKKYQSKMSELSGGERQIIQFFVTITKPNTTLLLLDETFANVDSFFDNQLPALFDDLKKNKIIVLITHRMIQNLAQESIFLSAD</sequence>
<feature type="transmembrane region" description="Helical" evidence="7">
    <location>
        <begin position="12"/>
        <end position="34"/>
    </location>
</feature>
<reference evidence="9 10" key="1">
    <citation type="submission" date="2013-03" db="EMBL/GenBank/DDBJ databases">
        <title>The Genome Sequence of Enterococcus columbae ATCC_51263 (PacBio/Illumina hybrid assembly).</title>
        <authorList>
            <consortium name="The Broad Institute Genomics Platform"/>
            <consortium name="The Broad Institute Genome Sequencing Center for Infectious Disease"/>
            <person name="Earl A."/>
            <person name="Russ C."/>
            <person name="Gilmore M."/>
            <person name="Surin D."/>
            <person name="Walker B."/>
            <person name="Young S."/>
            <person name="Zeng Q."/>
            <person name="Gargeya S."/>
            <person name="Fitzgerald M."/>
            <person name="Haas B."/>
            <person name="Abouelleil A."/>
            <person name="Allen A.W."/>
            <person name="Alvarado L."/>
            <person name="Arachchi H.M."/>
            <person name="Berlin A.M."/>
            <person name="Chapman S.B."/>
            <person name="Gainer-Dewar J."/>
            <person name="Goldberg J."/>
            <person name="Griggs A."/>
            <person name="Gujja S."/>
            <person name="Hansen M."/>
            <person name="Howarth C."/>
            <person name="Imamovic A."/>
            <person name="Ireland A."/>
            <person name="Larimer J."/>
            <person name="McCowan C."/>
            <person name="Murphy C."/>
            <person name="Pearson M."/>
            <person name="Poon T.W."/>
            <person name="Priest M."/>
            <person name="Roberts A."/>
            <person name="Saif S."/>
            <person name="Shea T."/>
            <person name="Sisk P."/>
            <person name="Sykes S."/>
            <person name="Wortman J."/>
            <person name="Nusbaum C."/>
            <person name="Birren B."/>
        </authorList>
    </citation>
    <scope>NUCLEOTIDE SEQUENCE [LARGE SCALE GENOMIC DNA]</scope>
    <source>
        <strain evidence="9 10">ATCC 51263</strain>
    </source>
</reference>
<evidence type="ECO:0000313" key="9">
    <source>
        <dbReference type="EMBL" id="EOW84517.1"/>
    </source>
</evidence>
<accession>S0KHT7</accession>
<dbReference type="InterPro" id="IPR039421">
    <property type="entry name" value="Type_1_exporter"/>
</dbReference>
<keyword evidence="6 7" id="KW-0472">Membrane</keyword>
<dbReference type="AlphaFoldDB" id="S0KHT7"/>
<feature type="transmembrane region" description="Helical" evidence="7">
    <location>
        <begin position="49"/>
        <end position="72"/>
    </location>
</feature>
<dbReference type="PANTHER" id="PTHR43394">
    <property type="entry name" value="ATP-DEPENDENT PERMEASE MDL1, MITOCHONDRIAL"/>
    <property type="match status" value="1"/>
</dbReference>
<dbReference type="GO" id="GO:0005886">
    <property type="term" value="C:plasma membrane"/>
    <property type="evidence" value="ECO:0007669"/>
    <property type="project" value="UniProtKB-SubCell"/>
</dbReference>
<dbReference type="STRING" id="1121865.OMW_00415"/>
<feature type="domain" description="ABC transmembrane type-1" evidence="8">
    <location>
        <begin position="18"/>
        <end position="296"/>
    </location>
</feature>
<dbReference type="Proteomes" id="UP000014113">
    <property type="component" value="Unassembled WGS sequence"/>
</dbReference>
<gene>
    <name evidence="9" type="ORF">I568_01013</name>
</gene>
<dbReference type="Pfam" id="PF00005">
    <property type="entry name" value="ABC_tran"/>
    <property type="match status" value="1"/>
</dbReference>
<evidence type="ECO:0000256" key="4">
    <source>
        <dbReference type="ARBA" id="ARBA00022840"/>
    </source>
</evidence>
<dbReference type="SUPFAM" id="SSF52540">
    <property type="entry name" value="P-loop containing nucleoside triphosphate hydrolases"/>
    <property type="match status" value="1"/>
</dbReference>
<feature type="transmembrane region" description="Helical" evidence="7">
    <location>
        <begin position="242"/>
        <end position="261"/>
    </location>
</feature>
<organism evidence="9 10">
    <name type="scientific">Enterococcus columbae DSM 7374 = ATCC 51263</name>
    <dbReference type="NCBI Taxonomy" id="1121865"/>
    <lineage>
        <taxon>Bacteria</taxon>
        <taxon>Bacillati</taxon>
        <taxon>Bacillota</taxon>
        <taxon>Bacilli</taxon>
        <taxon>Lactobacillales</taxon>
        <taxon>Enterococcaceae</taxon>
        <taxon>Enterococcus</taxon>
    </lineage>
</organism>
<dbReference type="Gene3D" id="1.20.1560.10">
    <property type="entry name" value="ABC transporter type 1, transmembrane domain"/>
    <property type="match status" value="1"/>
</dbReference>
<keyword evidence="2 7" id="KW-0812">Transmembrane</keyword>
<dbReference type="InterPro" id="IPR003439">
    <property type="entry name" value="ABC_transporter-like_ATP-bd"/>
</dbReference>
<dbReference type="InterPro" id="IPR027417">
    <property type="entry name" value="P-loop_NTPase"/>
</dbReference>